<proteinExistence type="predicted"/>
<dbReference type="EMBL" id="FQVB01000003">
    <property type="protein sequence ID" value="SHE30247.1"/>
    <property type="molecule type" value="Genomic_DNA"/>
</dbReference>
<dbReference type="Gene3D" id="3.30.1600.10">
    <property type="entry name" value="SIR2/SIRT2 'Small Domain"/>
    <property type="match status" value="1"/>
</dbReference>
<organism evidence="6 7">
    <name type="scientific">Desulfacinum infernum DSM 9756</name>
    <dbReference type="NCBI Taxonomy" id="1121391"/>
    <lineage>
        <taxon>Bacteria</taxon>
        <taxon>Pseudomonadati</taxon>
        <taxon>Thermodesulfobacteriota</taxon>
        <taxon>Syntrophobacteria</taxon>
        <taxon>Syntrophobacterales</taxon>
        <taxon>Syntrophobacteraceae</taxon>
        <taxon>Desulfacinum</taxon>
    </lineage>
</organism>
<dbReference type="GO" id="GO:0017136">
    <property type="term" value="F:histone deacetylase activity, NAD-dependent"/>
    <property type="evidence" value="ECO:0007669"/>
    <property type="project" value="TreeGrafter"/>
</dbReference>
<dbReference type="PROSITE" id="PS50305">
    <property type="entry name" value="SIRTUIN"/>
    <property type="match status" value="1"/>
</dbReference>
<accession>A0A1M4SDZ9</accession>
<feature type="binding site" evidence="4">
    <location>
        <position position="127"/>
    </location>
    <ligand>
        <name>Zn(2+)</name>
        <dbReference type="ChEBI" id="CHEBI:29105"/>
    </ligand>
</feature>
<evidence type="ECO:0000256" key="3">
    <source>
        <dbReference type="ARBA" id="ARBA00023027"/>
    </source>
</evidence>
<reference evidence="7" key="1">
    <citation type="submission" date="2016-11" db="EMBL/GenBank/DDBJ databases">
        <authorList>
            <person name="Varghese N."/>
            <person name="Submissions S."/>
        </authorList>
    </citation>
    <scope>NUCLEOTIDE SEQUENCE [LARGE SCALE GENOMIC DNA]</scope>
    <source>
        <strain evidence="7">DSM 9756</strain>
    </source>
</reference>
<protein>
    <recommendedName>
        <fullName evidence="1">protein acetyllysine N-acetyltransferase</fullName>
        <ecNumber evidence="1">2.3.1.286</ecNumber>
    </recommendedName>
</protein>
<feature type="binding site" evidence="4">
    <location>
        <position position="130"/>
    </location>
    <ligand>
        <name>Zn(2+)</name>
        <dbReference type="ChEBI" id="CHEBI:29105"/>
    </ligand>
</feature>
<dbReference type="CDD" id="cd01407">
    <property type="entry name" value="SIR2-fam"/>
    <property type="match status" value="1"/>
</dbReference>
<dbReference type="PANTHER" id="PTHR11085:SF10">
    <property type="entry name" value="NAD-DEPENDENT PROTEIN DEACYLASE SIRTUIN-5, MITOCHONDRIAL-RELATED"/>
    <property type="match status" value="1"/>
</dbReference>
<dbReference type="InterPro" id="IPR050134">
    <property type="entry name" value="NAD-dep_sirtuin_deacylases"/>
</dbReference>
<dbReference type="RefSeq" id="WP_073035854.1">
    <property type="nucleotide sequence ID" value="NZ_FQVB01000003.1"/>
</dbReference>
<dbReference type="InterPro" id="IPR029035">
    <property type="entry name" value="DHS-like_NAD/FAD-binding_dom"/>
</dbReference>
<keyword evidence="4" id="KW-0862">Zinc</keyword>
<dbReference type="Proteomes" id="UP000184076">
    <property type="component" value="Unassembled WGS sequence"/>
</dbReference>
<feature type="binding site" evidence="4">
    <location>
        <position position="150"/>
    </location>
    <ligand>
        <name>Zn(2+)</name>
        <dbReference type="ChEBI" id="CHEBI:29105"/>
    </ligand>
</feature>
<dbReference type="GO" id="GO:0070403">
    <property type="term" value="F:NAD+ binding"/>
    <property type="evidence" value="ECO:0007669"/>
    <property type="project" value="InterPro"/>
</dbReference>
<evidence type="ECO:0000256" key="2">
    <source>
        <dbReference type="ARBA" id="ARBA00022679"/>
    </source>
</evidence>
<sequence>MEQAIRQAAERLGKSARAVALTGAGISVESGIPDFRSPGGLWSKYDPLEYGDIRSFRRNPGKVWRMLLDMDRLLRGAQPNPAHYALAQLEQGGILKGIVTQNVDSLHQRAGSRNVVEFHGHGRSARCDSCHRHFPREELDLGDLPPLCPCGGPIRPNFVFFGEGIPFEAQNEAFRMAERCDVLLVVGTSATVAPASHLPIIAKGRGAFIIEINPQESELTRTVTDIHIDQPAGRALPALVAAMGL</sequence>
<dbReference type="GO" id="GO:0046872">
    <property type="term" value="F:metal ion binding"/>
    <property type="evidence" value="ECO:0007669"/>
    <property type="project" value="UniProtKB-KW"/>
</dbReference>
<gene>
    <name evidence="6" type="ORF">SAMN02745206_00067</name>
</gene>
<dbReference type="OrthoDB" id="9800582at2"/>
<feature type="active site" description="Proton acceptor" evidence="4">
    <location>
        <position position="119"/>
    </location>
</feature>
<evidence type="ECO:0000256" key="4">
    <source>
        <dbReference type="PROSITE-ProRule" id="PRU00236"/>
    </source>
</evidence>
<keyword evidence="7" id="KW-1185">Reference proteome</keyword>
<dbReference type="InterPro" id="IPR003000">
    <property type="entry name" value="Sirtuin"/>
</dbReference>
<evidence type="ECO:0000256" key="1">
    <source>
        <dbReference type="ARBA" id="ARBA00012928"/>
    </source>
</evidence>
<keyword evidence="3" id="KW-0520">NAD</keyword>
<dbReference type="Gene3D" id="3.40.50.1220">
    <property type="entry name" value="TPP-binding domain"/>
    <property type="match status" value="1"/>
</dbReference>
<feature type="domain" description="Deacetylase sirtuin-type" evidence="5">
    <location>
        <begin position="1"/>
        <end position="245"/>
    </location>
</feature>
<evidence type="ECO:0000259" key="5">
    <source>
        <dbReference type="PROSITE" id="PS50305"/>
    </source>
</evidence>
<dbReference type="InterPro" id="IPR026590">
    <property type="entry name" value="Ssirtuin_cat_dom"/>
</dbReference>
<feature type="binding site" evidence="4">
    <location>
        <position position="148"/>
    </location>
    <ligand>
        <name>Zn(2+)</name>
        <dbReference type="ChEBI" id="CHEBI:29105"/>
    </ligand>
</feature>
<dbReference type="SUPFAM" id="SSF52467">
    <property type="entry name" value="DHS-like NAD/FAD-binding domain"/>
    <property type="match status" value="1"/>
</dbReference>
<evidence type="ECO:0000313" key="6">
    <source>
        <dbReference type="EMBL" id="SHE30247.1"/>
    </source>
</evidence>
<dbReference type="NCBIfam" id="NF001753">
    <property type="entry name" value="PRK00481.1-3"/>
    <property type="match status" value="1"/>
</dbReference>
<keyword evidence="2" id="KW-0808">Transferase</keyword>
<evidence type="ECO:0000313" key="7">
    <source>
        <dbReference type="Proteomes" id="UP000184076"/>
    </source>
</evidence>
<dbReference type="InterPro" id="IPR026591">
    <property type="entry name" value="Sirtuin_cat_small_dom_sf"/>
</dbReference>
<keyword evidence="4" id="KW-0479">Metal-binding</keyword>
<dbReference type="EC" id="2.3.1.286" evidence="1"/>
<dbReference type="AlphaFoldDB" id="A0A1M4SDZ9"/>
<name>A0A1M4SDZ9_9BACT</name>
<dbReference type="PANTHER" id="PTHR11085">
    <property type="entry name" value="NAD-DEPENDENT PROTEIN DEACYLASE SIRTUIN-5, MITOCHONDRIAL-RELATED"/>
    <property type="match status" value="1"/>
</dbReference>
<dbReference type="Pfam" id="PF02146">
    <property type="entry name" value="SIR2"/>
    <property type="match status" value="1"/>
</dbReference>
<dbReference type="STRING" id="1121391.SAMN02745206_00067"/>